<evidence type="ECO:0000313" key="2">
    <source>
        <dbReference type="EMBL" id="KAH0211409.1"/>
    </source>
</evidence>
<dbReference type="OrthoDB" id="5598852at2759"/>
<dbReference type="SUPFAM" id="SSF56112">
    <property type="entry name" value="Protein kinase-like (PK-like)"/>
    <property type="match status" value="1"/>
</dbReference>
<accession>A0A9P8K3R1</accession>
<evidence type="ECO:0000313" key="3">
    <source>
        <dbReference type="Proteomes" id="UP000767238"/>
    </source>
</evidence>
<dbReference type="AlphaFoldDB" id="A0A9P8K3R1"/>
<protein>
    <recommendedName>
        <fullName evidence="1">Aminoglycoside phosphotransferase domain-containing protein</fullName>
    </recommendedName>
</protein>
<organism evidence="2 3">
    <name type="scientific">Aureobasidium melanogenum</name>
    <name type="common">Aureobasidium pullulans var. melanogenum</name>
    <dbReference type="NCBI Taxonomy" id="46634"/>
    <lineage>
        <taxon>Eukaryota</taxon>
        <taxon>Fungi</taxon>
        <taxon>Dikarya</taxon>
        <taxon>Ascomycota</taxon>
        <taxon>Pezizomycotina</taxon>
        <taxon>Dothideomycetes</taxon>
        <taxon>Dothideomycetidae</taxon>
        <taxon>Dothideales</taxon>
        <taxon>Saccotheciaceae</taxon>
        <taxon>Aureobasidium</taxon>
    </lineage>
</organism>
<feature type="domain" description="Aminoglycoside phosphotransferase" evidence="1">
    <location>
        <begin position="82"/>
        <end position="158"/>
    </location>
</feature>
<gene>
    <name evidence="2" type="ORF">KCV03_g9737</name>
</gene>
<name>A0A9P8K3R1_AURME</name>
<dbReference type="Pfam" id="PF01636">
    <property type="entry name" value="APH"/>
    <property type="match status" value="1"/>
</dbReference>
<sequence>LDDEILNLAKRIHPNLVPVMERLEFLDDPAVSVWKMDKIPGVGFLEMIHDDNIKTKLLLTVTDMAEFYIQAWKIPQIPSRERVLSVRQECKTKLKELAKTSSASLLSHVRQADQALDEILQLPWVLTHEDLSSMNLLLDPSTGNLRGVVDWADAGFWPFGVALWGLESVLGYGGPDGWTWLDDEPRTYRGMFSMTLQTALHLPAGDFVTIEKARKLGLLLRYGFIWRDGRPVLTDDTTTLELFLGRTILT</sequence>
<dbReference type="InterPro" id="IPR002575">
    <property type="entry name" value="Aminoglycoside_PTrfase"/>
</dbReference>
<feature type="non-terminal residue" evidence="2">
    <location>
        <position position="250"/>
    </location>
</feature>
<dbReference type="EMBL" id="JAHFYH010000139">
    <property type="protein sequence ID" value="KAH0211409.1"/>
    <property type="molecule type" value="Genomic_DNA"/>
</dbReference>
<proteinExistence type="predicted"/>
<feature type="non-terminal residue" evidence="2">
    <location>
        <position position="1"/>
    </location>
</feature>
<comment type="caution">
    <text evidence="2">The sequence shown here is derived from an EMBL/GenBank/DDBJ whole genome shotgun (WGS) entry which is preliminary data.</text>
</comment>
<dbReference type="Proteomes" id="UP000767238">
    <property type="component" value="Unassembled WGS sequence"/>
</dbReference>
<dbReference type="Gene3D" id="3.90.1200.10">
    <property type="match status" value="1"/>
</dbReference>
<dbReference type="InterPro" id="IPR011009">
    <property type="entry name" value="Kinase-like_dom_sf"/>
</dbReference>
<evidence type="ECO:0000259" key="1">
    <source>
        <dbReference type="Pfam" id="PF01636"/>
    </source>
</evidence>
<reference evidence="2" key="2">
    <citation type="submission" date="2021-08" db="EMBL/GenBank/DDBJ databases">
        <authorList>
            <person name="Gostincar C."/>
            <person name="Sun X."/>
            <person name="Song Z."/>
            <person name="Gunde-Cimerman N."/>
        </authorList>
    </citation>
    <scope>NUCLEOTIDE SEQUENCE</scope>
    <source>
        <strain evidence="2">EXF-8016</strain>
    </source>
</reference>
<reference evidence="2" key="1">
    <citation type="journal article" date="2021" name="J Fungi (Basel)">
        <title>Virulence traits and population genomics of the black yeast Aureobasidium melanogenum.</title>
        <authorList>
            <person name="Cernosa A."/>
            <person name="Sun X."/>
            <person name="Gostincar C."/>
            <person name="Fang C."/>
            <person name="Gunde-Cimerman N."/>
            <person name="Song Z."/>
        </authorList>
    </citation>
    <scope>NUCLEOTIDE SEQUENCE</scope>
    <source>
        <strain evidence="2">EXF-8016</strain>
    </source>
</reference>